<evidence type="ECO:0000313" key="3">
    <source>
        <dbReference type="Proteomes" id="UP000298112"/>
    </source>
</evidence>
<evidence type="ECO:0000313" key="2">
    <source>
        <dbReference type="EMBL" id="TGM46203.1"/>
    </source>
</evidence>
<dbReference type="RefSeq" id="WP_135660343.1">
    <property type="nucleotide sequence ID" value="NZ_RQHF01000035.1"/>
</dbReference>
<dbReference type="Proteomes" id="UP000298112">
    <property type="component" value="Unassembled WGS sequence"/>
</dbReference>
<feature type="signal peptide" evidence="1">
    <location>
        <begin position="1"/>
        <end position="22"/>
    </location>
</feature>
<keyword evidence="3" id="KW-1185">Reference proteome</keyword>
<sequence length="493" mass="53037">MKLLVPILVLFLSCKPANLNNAGDPFSDAYLSQALLLCALGKGFCDPCTRVTNYVSFVDSINSGMVVGFKVALDSDANSYVIGQTNQVFSGADGITPFQGSVGNSQNLIISKKNNQGGKEWIRFLGRKADRPLSILHTKNGGIYFFANIYTSLPNAKQSFVGTPDTDQNTIVGKIKTDGNLEWFTYINNGSTATTNLYVADFMETEDQSGILLFGSADTALANPGTIATAPPSNKDWFLLKLSYSGEAIQTRYYEVPTPLTNFIPKKFVSIPNNGGYYLQGYVTGTFSLYANGLNSFIGPSTNTLIVKLTSEFNYVWHRYFGNGTGSPENTPFFPMVTFSDASLVFNNNYNIAVATLGLPHPESTPTNYASLFYSVSSSGALNYSSFTFGQGDVGKTYELAKKNETELIAFNGKGDGASSTAELVKLNSTNFGKMASQPRPGTIMTSGCLVCGKVFTSVYSSSDVEGAIIPFGSGAGVTNVFNSYHSVFTPTF</sequence>
<organism evidence="2 3">
    <name type="scientific">Leptospira vanthielii</name>
    <dbReference type="NCBI Taxonomy" id="293085"/>
    <lineage>
        <taxon>Bacteria</taxon>
        <taxon>Pseudomonadati</taxon>
        <taxon>Spirochaetota</taxon>
        <taxon>Spirochaetia</taxon>
        <taxon>Leptospirales</taxon>
        <taxon>Leptospiraceae</taxon>
        <taxon>Leptospira</taxon>
    </lineage>
</organism>
<evidence type="ECO:0008006" key="4">
    <source>
        <dbReference type="Google" id="ProtNLM"/>
    </source>
</evidence>
<keyword evidence="1" id="KW-0732">Signal</keyword>
<name>A0ABY2NK30_9LEPT</name>
<dbReference type="EMBL" id="RQHF01000035">
    <property type="protein sequence ID" value="TGM46203.1"/>
    <property type="molecule type" value="Genomic_DNA"/>
</dbReference>
<feature type="chain" id="PRO_5046092683" description="Lipoprotein" evidence="1">
    <location>
        <begin position="23"/>
        <end position="493"/>
    </location>
</feature>
<accession>A0ABY2NK30</accession>
<gene>
    <name evidence="2" type="ORF">EHQ95_16280</name>
</gene>
<evidence type="ECO:0000256" key="1">
    <source>
        <dbReference type="SAM" id="SignalP"/>
    </source>
</evidence>
<proteinExistence type="predicted"/>
<protein>
    <recommendedName>
        <fullName evidence="4">Lipoprotein</fullName>
    </recommendedName>
</protein>
<reference evidence="3" key="1">
    <citation type="journal article" date="2019" name="PLoS Negl. Trop. Dis.">
        <title>Revisiting the worldwide diversity of Leptospira species in the environment.</title>
        <authorList>
            <person name="Vincent A.T."/>
            <person name="Schiettekatte O."/>
            <person name="Bourhy P."/>
            <person name="Veyrier F.J."/>
            <person name="Picardeau M."/>
        </authorList>
    </citation>
    <scope>NUCLEOTIDE SEQUENCE [LARGE SCALE GENOMIC DNA]</scope>
    <source>
        <strain evidence="3">201601955</strain>
    </source>
</reference>
<comment type="caution">
    <text evidence="2">The sequence shown here is derived from an EMBL/GenBank/DDBJ whole genome shotgun (WGS) entry which is preliminary data.</text>
</comment>